<reference evidence="2" key="2">
    <citation type="submission" date="2020-06" db="EMBL/GenBank/DDBJ databases">
        <title>Helianthus annuus Genome sequencing and assembly Release 2.</title>
        <authorList>
            <person name="Gouzy J."/>
            <person name="Langlade N."/>
            <person name="Munos S."/>
        </authorList>
    </citation>
    <scope>NUCLEOTIDE SEQUENCE</scope>
    <source>
        <tissue evidence="2">Leaves</tissue>
    </source>
</reference>
<keyword evidence="1" id="KW-1133">Transmembrane helix</keyword>
<dbReference type="Proteomes" id="UP000215914">
    <property type="component" value="Unassembled WGS sequence"/>
</dbReference>
<dbReference type="AlphaFoldDB" id="A0A9K3DUK3"/>
<name>A0A9K3DUK3_HELAN</name>
<accession>A0A9K3DUK3</accession>
<gene>
    <name evidence="2" type="ORF">HanXRQr2_Chr16g0757151</name>
</gene>
<reference evidence="2" key="1">
    <citation type="journal article" date="2017" name="Nature">
        <title>The sunflower genome provides insights into oil metabolism, flowering and Asterid evolution.</title>
        <authorList>
            <person name="Badouin H."/>
            <person name="Gouzy J."/>
            <person name="Grassa C.J."/>
            <person name="Murat F."/>
            <person name="Staton S.E."/>
            <person name="Cottret L."/>
            <person name="Lelandais-Briere C."/>
            <person name="Owens G.L."/>
            <person name="Carrere S."/>
            <person name="Mayjonade B."/>
            <person name="Legrand L."/>
            <person name="Gill N."/>
            <person name="Kane N.C."/>
            <person name="Bowers J.E."/>
            <person name="Hubner S."/>
            <person name="Bellec A."/>
            <person name="Berard A."/>
            <person name="Berges H."/>
            <person name="Blanchet N."/>
            <person name="Boniface M.C."/>
            <person name="Brunel D."/>
            <person name="Catrice O."/>
            <person name="Chaidir N."/>
            <person name="Claudel C."/>
            <person name="Donnadieu C."/>
            <person name="Faraut T."/>
            <person name="Fievet G."/>
            <person name="Helmstetter N."/>
            <person name="King M."/>
            <person name="Knapp S.J."/>
            <person name="Lai Z."/>
            <person name="Le Paslier M.C."/>
            <person name="Lippi Y."/>
            <person name="Lorenzon L."/>
            <person name="Mandel J.R."/>
            <person name="Marage G."/>
            <person name="Marchand G."/>
            <person name="Marquand E."/>
            <person name="Bret-Mestries E."/>
            <person name="Morien E."/>
            <person name="Nambeesan S."/>
            <person name="Nguyen T."/>
            <person name="Pegot-Espagnet P."/>
            <person name="Pouilly N."/>
            <person name="Raftis F."/>
            <person name="Sallet E."/>
            <person name="Schiex T."/>
            <person name="Thomas J."/>
            <person name="Vandecasteele C."/>
            <person name="Vares D."/>
            <person name="Vear F."/>
            <person name="Vautrin S."/>
            <person name="Crespi M."/>
            <person name="Mangin B."/>
            <person name="Burke J.M."/>
            <person name="Salse J."/>
            <person name="Munos S."/>
            <person name="Vincourt P."/>
            <person name="Rieseberg L.H."/>
            <person name="Langlade N.B."/>
        </authorList>
    </citation>
    <scope>NUCLEOTIDE SEQUENCE</scope>
    <source>
        <tissue evidence="2">Leaves</tissue>
    </source>
</reference>
<keyword evidence="3" id="KW-1185">Reference proteome</keyword>
<dbReference type="Gramene" id="mRNA:HanXRQr2_Chr16g0757151">
    <property type="protein sequence ID" value="mRNA:HanXRQr2_Chr16g0757151"/>
    <property type="gene ID" value="HanXRQr2_Chr16g0757151"/>
</dbReference>
<evidence type="ECO:0000313" key="3">
    <source>
        <dbReference type="Proteomes" id="UP000215914"/>
    </source>
</evidence>
<keyword evidence="1" id="KW-0812">Transmembrane</keyword>
<comment type="caution">
    <text evidence="2">The sequence shown here is derived from an EMBL/GenBank/DDBJ whole genome shotgun (WGS) entry which is preliminary data.</text>
</comment>
<evidence type="ECO:0000256" key="1">
    <source>
        <dbReference type="SAM" id="Phobius"/>
    </source>
</evidence>
<protein>
    <submittedName>
        <fullName evidence="2">Uncharacterized protein</fullName>
    </submittedName>
</protein>
<keyword evidence="1" id="KW-0472">Membrane</keyword>
<evidence type="ECO:0000313" key="2">
    <source>
        <dbReference type="EMBL" id="KAF5760757.1"/>
    </source>
</evidence>
<sequence>MLDKVVYPFISRNYEQKGKKSESEFHSVRNLLHESWELASILAVVQVSEEMSYDLDTPKAKGACSISPLHTVTTILFITVIAFLFQIILKIKRISNQERPKAKGVWPVIGH</sequence>
<organism evidence="2 3">
    <name type="scientific">Helianthus annuus</name>
    <name type="common">Common sunflower</name>
    <dbReference type="NCBI Taxonomy" id="4232"/>
    <lineage>
        <taxon>Eukaryota</taxon>
        <taxon>Viridiplantae</taxon>
        <taxon>Streptophyta</taxon>
        <taxon>Embryophyta</taxon>
        <taxon>Tracheophyta</taxon>
        <taxon>Spermatophyta</taxon>
        <taxon>Magnoliopsida</taxon>
        <taxon>eudicotyledons</taxon>
        <taxon>Gunneridae</taxon>
        <taxon>Pentapetalae</taxon>
        <taxon>asterids</taxon>
        <taxon>campanulids</taxon>
        <taxon>Asterales</taxon>
        <taxon>Asteraceae</taxon>
        <taxon>Asteroideae</taxon>
        <taxon>Heliantheae alliance</taxon>
        <taxon>Heliantheae</taxon>
        <taxon>Helianthus</taxon>
    </lineage>
</organism>
<proteinExistence type="predicted"/>
<feature type="transmembrane region" description="Helical" evidence="1">
    <location>
        <begin position="69"/>
        <end position="89"/>
    </location>
</feature>
<dbReference type="EMBL" id="MNCJ02000331">
    <property type="protein sequence ID" value="KAF5760757.1"/>
    <property type="molecule type" value="Genomic_DNA"/>
</dbReference>